<reference evidence="4" key="1">
    <citation type="submission" date="2020-01" db="EMBL/GenBank/DDBJ databases">
        <title>Insect and environment-associated Actinomycetes.</title>
        <authorList>
            <person name="Currrie C."/>
            <person name="Chevrette M."/>
            <person name="Carlson C."/>
            <person name="Stubbendieck R."/>
            <person name="Wendt-Pienkowski E."/>
        </authorList>
    </citation>
    <scope>NUCLEOTIDE SEQUENCE</scope>
    <source>
        <strain evidence="4">SID12501</strain>
    </source>
</reference>
<sequence>DDVADPARGEANAARFVSDEKVLGVVGPFNSGVAQTLVPTLTQAGMAVVSPSNTNPVLTLGPDWAAGTTSRPYSTYFRTVTTDVDQGPMAAQYLHGKAKKTKLYVVDDMSAHGTTLTKGFTTEFTKLGGTVVGTEQVHPAELTFAGL</sequence>
<dbReference type="RefSeq" id="WP_164325205.1">
    <property type="nucleotide sequence ID" value="NZ_JAAGLU010000648.1"/>
</dbReference>
<feature type="non-terminal residue" evidence="4">
    <location>
        <position position="147"/>
    </location>
</feature>
<comment type="caution">
    <text evidence="4">The sequence shown here is derived from an EMBL/GenBank/DDBJ whole genome shotgun (WGS) entry which is preliminary data.</text>
</comment>
<evidence type="ECO:0000256" key="1">
    <source>
        <dbReference type="ARBA" id="ARBA00010062"/>
    </source>
</evidence>
<dbReference type="PANTHER" id="PTHR47151:SF2">
    <property type="entry name" value="AMINO ACID BINDING PROTEIN"/>
    <property type="match status" value="1"/>
</dbReference>
<feature type="domain" description="Leucine-binding protein" evidence="3">
    <location>
        <begin position="1"/>
        <end position="141"/>
    </location>
</feature>
<dbReference type="InterPro" id="IPR028081">
    <property type="entry name" value="Leu-bd"/>
</dbReference>
<organism evidence="4">
    <name type="scientific">Streptomyces sp. SID12501</name>
    <dbReference type="NCBI Taxonomy" id="2706042"/>
    <lineage>
        <taxon>Bacteria</taxon>
        <taxon>Bacillati</taxon>
        <taxon>Actinomycetota</taxon>
        <taxon>Actinomycetes</taxon>
        <taxon>Kitasatosporales</taxon>
        <taxon>Streptomycetaceae</taxon>
        <taxon>Streptomyces</taxon>
    </lineage>
</organism>
<dbReference type="SUPFAM" id="SSF53822">
    <property type="entry name" value="Periplasmic binding protein-like I"/>
    <property type="match status" value="1"/>
</dbReference>
<accession>A0A6B3CA50</accession>
<proteinExistence type="inferred from homology"/>
<keyword evidence="2" id="KW-0732">Signal</keyword>
<dbReference type="InterPro" id="IPR028082">
    <property type="entry name" value="Peripla_BP_I"/>
</dbReference>
<dbReference type="Pfam" id="PF13458">
    <property type="entry name" value="Peripla_BP_6"/>
    <property type="match status" value="1"/>
</dbReference>
<evidence type="ECO:0000256" key="2">
    <source>
        <dbReference type="ARBA" id="ARBA00022729"/>
    </source>
</evidence>
<protein>
    <submittedName>
        <fullName evidence="4">ABC transporter substrate-binding protein</fullName>
    </submittedName>
</protein>
<comment type="similarity">
    <text evidence="1">Belongs to the leucine-binding protein family.</text>
</comment>
<evidence type="ECO:0000259" key="3">
    <source>
        <dbReference type="Pfam" id="PF13458"/>
    </source>
</evidence>
<gene>
    <name evidence="4" type="ORF">G3I71_47725</name>
</gene>
<dbReference type="PANTHER" id="PTHR47151">
    <property type="entry name" value="LEU/ILE/VAL-BINDING ABC TRANSPORTER SUBUNIT"/>
    <property type="match status" value="1"/>
</dbReference>
<dbReference type="EMBL" id="JAAGLU010000648">
    <property type="protein sequence ID" value="NEC93252.1"/>
    <property type="molecule type" value="Genomic_DNA"/>
</dbReference>
<feature type="non-terminal residue" evidence="4">
    <location>
        <position position="1"/>
    </location>
</feature>
<dbReference type="Gene3D" id="3.40.50.2300">
    <property type="match status" value="2"/>
</dbReference>
<name>A0A6B3CA50_9ACTN</name>
<dbReference type="AlphaFoldDB" id="A0A6B3CA50"/>
<evidence type="ECO:0000313" key="4">
    <source>
        <dbReference type="EMBL" id="NEC93252.1"/>
    </source>
</evidence>